<dbReference type="Proteomes" id="UP000030701">
    <property type="component" value="Unassembled WGS sequence"/>
</dbReference>
<dbReference type="AlphaFoldDB" id="X0KFY9"/>
<organism evidence="1">
    <name type="scientific">Fusarium oxysporum f. sp. vasinfectum 25433</name>
    <dbReference type="NCBI Taxonomy" id="1089449"/>
    <lineage>
        <taxon>Eukaryota</taxon>
        <taxon>Fungi</taxon>
        <taxon>Dikarya</taxon>
        <taxon>Ascomycota</taxon>
        <taxon>Pezizomycotina</taxon>
        <taxon>Sordariomycetes</taxon>
        <taxon>Hypocreomycetidae</taxon>
        <taxon>Hypocreales</taxon>
        <taxon>Nectriaceae</taxon>
        <taxon>Fusarium</taxon>
        <taxon>Fusarium oxysporum species complex</taxon>
    </lineage>
</organism>
<reference evidence="1" key="2">
    <citation type="submission" date="2014-03" db="EMBL/GenBank/DDBJ databases">
        <title>The Genome Annotation of Fusarium oxysporum Cotton.</title>
        <authorList>
            <consortium name="The Broad Institute Genomics Platform"/>
            <person name="Ma L.-J."/>
            <person name="Corby-Kistler H."/>
            <person name="Broz K."/>
            <person name="Gale L.R."/>
            <person name="Jonkers W."/>
            <person name="O'Donnell K."/>
            <person name="Ploetz R."/>
            <person name="Steinberg C."/>
            <person name="Schwartz D.C."/>
            <person name="VanEtten H."/>
            <person name="Zhou S."/>
            <person name="Young S.K."/>
            <person name="Zeng Q."/>
            <person name="Gargeya S."/>
            <person name="Fitzgerald M."/>
            <person name="Abouelleil A."/>
            <person name="Alvarado L."/>
            <person name="Chapman S.B."/>
            <person name="Gainer-Dewar J."/>
            <person name="Goldberg J."/>
            <person name="Griggs A."/>
            <person name="Gujja S."/>
            <person name="Hansen M."/>
            <person name="Howarth C."/>
            <person name="Imamovic A."/>
            <person name="Ireland A."/>
            <person name="Larimer J."/>
            <person name="McCowan C."/>
            <person name="Murphy C."/>
            <person name="Pearson M."/>
            <person name="Poon T.W."/>
            <person name="Priest M."/>
            <person name="Roberts A."/>
            <person name="Saif S."/>
            <person name="Shea T."/>
            <person name="Sykes S."/>
            <person name="Wortman J."/>
            <person name="Nusbaum C."/>
            <person name="Birren B."/>
        </authorList>
    </citation>
    <scope>NUCLEOTIDE SEQUENCE</scope>
    <source>
        <strain evidence="1">25433</strain>
    </source>
</reference>
<dbReference type="HOGENOM" id="CLU_2596530_0_0_1"/>
<dbReference type="OrthoDB" id="5404599at2759"/>
<name>X0KFY9_FUSOX</name>
<dbReference type="EMBL" id="KK035575">
    <property type="protein sequence ID" value="EXM12418.1"/>
    <property type="molecule type" value="Genomic_DNA"/>
</dbReference>
<gene>
    <name evidence="1" type="ORF">FOTG_19081</name>
</gene>
<evidence type="ECO:0008006" key="2">
    <source>
        <dbReference type="Google" id="ProtNLM"/>
    </source>
</evidence>
<reference evidence="1" key="1">
    <citation type="submission" date="2011-11" db="EMBL/GenBank/DDBJ databases">
        <title>The Genome Sequence of Fusarium oxysporum Cotton.</title>
        <authorList>
            <consortium name="The Broad Institute Genome Sequencing Platform"/>
            <person name="Ma L.-J."/>
            <person name="Gale L.R."/>
            <person name="Schwartz D.C."/>
            <person name="Zhou S."/>
            <person name="Corby-Kistler H."/>
            <person name="Young S.K."/>
            <person name="Zeng Q."/>
            <person name="Gargeya S."/>
            <person name="Fitzgerald M."/>
            <person name="Haas B."/>
            <person name="Abouelleil A."/>
            <person name="Alvarado L."/>
            <person name="Arachchi H.M."/>
            <person name="Berlin A."/>
            <person name="Brown A."/>
            <person name="Chapman S.B."/>
            <person name="Chen Z."/>
            <person name="Dunbar C."/>
            <person name="Freedman E."/>
            <person name="Gearin G."/>
            <person name="Goldberg J."/>
            <person name="Griggs A."/>
            <person name="Gujja S."/>
            <person name="Heiman D."/>
            <person name="Howarth C."/>
            <person name="Larson L."/>
            <person name="Lui A."/>
            <person name="MacDonald P.J.P."/>
            <person name="Montmayeur A."/>
            <person name="Murphy C."/>
            <person name="Neiman D."/>
            <person name="Pearson M."/>
            <person name="Priest M."/>
            <person name="Roberts A."/>
            <person name="Saif S."/>
            <person name="Shea T."/>
            <person name="Shenoy N."/>
            <person name="Sisk P."/>
            <person name="Stolte C."/>
            <person name="Sykes S."/>
            <person name="Wortman J."/>
            <person name="Nusbaum C."/>
            <person name="Birren B."/>
        </authorList>
    </citation>
    <scope>NUCLEOTIDE SEQUENCE [LARGE SCALE GENOMIC DNA]</scope>
    <source>
        <strain evidence="1">25433</strain>
    </source>
</reference>
<protein>
    <recommendedName>
        <fullName evidence="2">Aminoglycoside phosphotransferase domain-containing protein</fullName>
    </recommendedName>
</protein>
<feature type="non-terminal residue" evidence="1">
    <location>
        <position position="1"/>
    </location>
</feature>
<sequence length="80" mass="9382">DPQEKRLVGIIDWESAGYVPREWISTKFAVGWGLDLEVGNISGLSETDWRERVHQALWENGFPDVSDTWKKWYKKRCSDL</sequence>
<evidence type="ECO:0000313" key="1">
    <source>
        <dbReference type="EMBL" id="EXM12418.1"/>
    </source>
</evidence>
<accession>X0KFY9</accession>
<proteinExistence type="predicted"/>